<proteinExistence type="predicted"/>
<keyword evidence="2" id="KW-1185">Reference proteome</keyword>
<evidence type="ECO:0000313" key="1">
    <source>
        <dbReference type="EMBL" id="BBX52756.1"/>
    </source>
</evidence>
<dbReference type="Proteomes" id="UP000466785">
    <property type="component" value="Chromosome"/>
</dbReference>
<sequence>MAASTLEPHVPTVWVHIRIAMLVGTLPGYGIHASADGHVVLGQSSRISSGAGSKHSARTARESIRAAFGDKTAAELESIAAQAGKPLKAAR</sequence>
<dbReference type="KEGG" id="mpof:MPOR_37820"/>
<dbReference type="AlphaFoldDB" id="A0A6N4VAV4"/>
<protein>
    <submittedName>
        <fullName evidence="1">Uncharacterized protein</fullName>
    </submittedName>
</protein>
<dbReference type="EMBL" id="AP022570">
    <property type="protein sequence ID" value="BBX52756.1"/>
    <property type="molecule type" value="Genomic_DNA"/>
</dbReference>
<reference evidence="1 2" key="1">
    <citation type="journal article" date="2019" name="Emerg. Microbes Infect.">
        <title>Comprehensive subspecies identification of 175 nontuberculous mycobacteria species based on 7547 genomic profiles.</title>
        <authorList>
            <person name="Matsumoto Y."/>
            <person name="Kinjo T."/>
            <person name="Motooka D."/>
            <person name="Nabeya D."/>
            <person name="Jung N."/>
            <person name="Uechi K."/>
            <person name="Horii T."/>
            <person name="Iida T."/>
            <person name="Fujita J."/>
            <person name="Nakamura S."/>
        </authorList>
    </citation>
    <scope>NUCLEOTIDE SEQUENCE [LARGE SCALE GENOMIC DNA]</scope>
    <source>
        <strain evidence="1 2">JCM 12603</strain>
    </source>
</reference>
<organism evidence="1 2">
    <name type="scientific">Mycolicibacterium poriferae</name>
    <dbReference type="NCBI Taxonomy" id="39694"/>
    <lineage>
        <taxon>Bacteria</taxon>
        <taxon>Bacillati</taxon>
        <taxon>Actinomycetota</taxon>
        <taxon>Actinomycetes</taxon>
        <taxon>Mycobacteriales</taxon>
        <taxon>Mycobacteriaceae</taxon>
        <taxon>Mycolicibacterium</taxon>
    </lineage>
</organism>
<name>A0A6N4VAV4_9MYCO</name>
<gene>
    <name evidence="1" type="ORF">MPOR_37820</name>
</gene>
<evidence type="ECO:0000313" key="2">
    <source>
        <dbReference type="Proteomes" id="UP000466785"/>
    </source>
</evidence>
<accession>A0A6N4VAV4</accession>